<evidence type="ECO:0000313" key="3">
    <source>
        <dbReference type="Proteomes" id="UP000266841"/>
    </source>
</evidence>
<dbReference type="eggNOG" id="ENOG502S6XN">
    <property type="taxonomic scope" value="Eukaryota"/>
</dbReference>
<feature type="coiled-coil region" evidence="1">
    <location>
        <begin position="21"/>
        <end position="55"/>
    </location>
</feature>
<comment type="caution">
    <text evidence="2">The sequence shown here is derived from an EMBL/GenBank/DDBJ whole genome shotgun (WGS) entry which is preliminary data.</text>
</comment>
<dbReference type="AlphaFoldDB" id="K0R9I8"/>
<dbReference type="Proteomes" id="UP000266841">
    <property type="component" value="Unassembled WGS sequence"/>
</dbReference>
<protein>
    <submittedName>
        <fullName evidence="2">Uncharacterized protein</fullName>
    </submittedName>
</protein>
<accession>K0R9I8</accession>
<dbReference type="EMBL" id="AGNL01045313">
    <property type="protein sequence ID" value="EJK48899.1"/>
    <property type="molecule type" value="Genomic_DNA"/>
</dbReference>
<gene>
    <name evidence="2" type="ORF">THAOC_32268</name>
</gene>
<name>K0R9I8_THAOC</name>
<proteinExistence type="predicted"/>
<organism evidence="2 3">
    <name type="scientific">Thalassiosira oceanica</name>
    <name type="common">Marine diatom</name>
    <dbReference type="NCBI Taxonomy" id="159749"/>
    <lineage>
        <taxon>Eukaryota</taxon>
        <taxon>Sar</taxon>
        <taxon>Stramenopiles</taxon>
        <taxon>Ochrophyta</taxon>
        <taxon>Bacillariophyta</taxon>
        <taxon>Coscinodiscophyceae</taxon>
        <taxon>Thalassiosirophycidae</taxon>
        <taxon>Thalassiosirales</taxon>
        <taxon>Thalassiosiraceae</taxon>
        <taxon>Thalassiosira</taxon>
    </lineage>
</organism>
<keyword evidence="1" id="KW-0175">Coiled coil</keyword>
<sequence>SETRALEGRHCRLKETNKALQASSKRKAKALRDDIRALQSENEALKRSLGRLASKVQEYWEYPVAIQPDEYWQNKGYGDRAIISLKIWFFEAMKKAVAELEHGVCDSISLHFADHDEDLMPHWNALFQSFDCIDPWGAGVEFCLG</sequence>
<feature type="non-terminal residue" evidence="2">
    <location>
        <position position="1"/>
    </location>
</feature>
<evidence type="ECO:0000313" key="2">
    <source>
        <dbReference type="EMBL" id="EJK48899.1"/>
    </source>
</evidence>
<keyword evidence="3" id="KW-1185">Reference proteome</keyword>
<evidence type="ECO:0000256" key="1">
    <source>
        <dbReference type="SAM" id="Coils"/>
    </source>
</evidence>
<reference evidence="2 3" key="1">
    <citation type="journal article" date="2012" name="Genome Biol.">
        <title>Genome and low-iron response of an oceanic diatom adapted to chronic iron limitation.</title>
        <authorList>
            <person name="Lommer M."/>
            <person name="Specht M."/>
            <person name="Roy A.S."/>
            <person name="Kraemer L."/>
            <person name="Andreson R."/>
            <person name="Gutowska M.A."/>
            <person name="Wolf J."/>
            <person name="Bergner S.V."/>
            <person name="Schilhabel M.B."/>
            <person name="Klostermeier U.C."/>
            <person name="Beiko R.G."/>
            <person name="Rosenstiel P."/>
            <person name="Hippler M."/>
            <person name="Laroche J."/>
        </authorList>
    </citation>
    <scope>NUCLEOTIDE SEQUENCE [LARGE SCALE GENOMIC DNA]</scope>
    <source>
        <strain evidence="2 3">CCMP1005</strain>
    </source>
</reference>